<evidence type="ECO:0000256" key="1">
    <source>
        <dbReference type="SAM" id="Phobius"/>
    </source>
</evidence>
<gene>
    <name evidence="2" type="ORF">TWF696_003371</name>
</gene>
<feature type="transmembrane region" description="Helical" evidence="1">
    <location>
        <begin position="18"/>
        <end position="37"/>
    </location>
</feature>
<evidence type="ECO:0000313" key="2">
    <source>
        <dbReference type="EMBL" id="KAK6330480.1"/>
    </source>
</evidence>
<keyword evidence="1" id="KW-0472">Membrane</keyword>
<feature type="transmembrane region" description="Helical" evidence="1">
    <location>
        <begin position="49"/>
        <end position="72"/>
    </location>
</feature>
<keyword evidence="3" id="KW-1185">Reference proteome</keyword>
<reference evidence="2 3" key="1">
    <citation type="submission" date="2019-10" db="EMBL/GenBank/DDBJ databases">
        <authorList>
            <person name="Palmer J.M."/>
        </authorList>
    </citation>
    <scope>NUCLEOTIDE SEQUENCE [LARGE SCALE GENOMIC DNA]</scope>
    <source>
        <strain evidence="2 3">TWF696</strain>
    </source>
</reference>
<keyword evidence="1" id="KW-1133">Transmembrane helix</keyword>
<proteinExistence type="predicted"/>
<dbReference type="Proteomes" id="UP001375240">
    <property type="component" value="Unassembled WGS sequence"/>
</dbReference>
<organism evidence="2 3">
    <name type="scientific">Orbilia brochopaga</name>
    <dbReference type="NCBI Taxonomy" id="3140254"/>
    <lineage>
        <taxon>Eukaryota</taxon>
        <taxon>Fungi</taxon>
        <taxon>Dikarya</taxon>
        <taxon>Ascomycota</taxon>
        <taxon>Pezizomycotina</taxon>
        <taxon>Orbiliomycetes</taxon>
        <taxon>Orbiliales</taxon>
        <taxon>Orbiliaceae</taxon>
        <taxon>Orbilia</taxon>
    </lineage>
</organism>
<protein>
    <recommendedName>
        <fullName evidence="4">DUF4234 domain-containing protein</fullName>
    </recommendedName>
</protein>
<evidence type="ECO:0008006" key="4">
    <source>
        <dbReference type="Google" id="ProtNLM"/>
    </source>
</evidence>
<name>A0AAV9TXB2_9PEZI</name>
<dbReference type="EMBL" id="JAVHNQ010000017">
    <property type="protein sequence ID" value="KAK6330480.1"/>
    <property type="molecule type" value="Genomic_DNA"/>
</dbReference>
<dbReference type="AlphaFoldDB" id="A0AAV9TXB2"/>
<comment type="caution">
    <text evidence="2">The sequence shown here is derived from an EMBL/GenBank/DDBJ whole genome shotgun (WGS) entry which is preliminary data.</text>
</comment>
<keyword evidence="1" id="KW-0812">Transmembrane</keyword>
<accession>A0AAV9TXB2</accession>
<sequence length="82" mass="9533">MNLIVDSRAPPDWDGRSFITFFCILSVSLIGGVFWFFRMYGKYQIYERFMADDALMALAELFSVIYSILAYLRKLSWVLATA</sequence>
<evidence type="ECO:0000313" key="3">
    <source>
        <dbReference type="Proteomes" id="UP001375240"/>
    </source>
</evidence>